<evidence type="ECO:0000259" key="6">
    <source>
        <dbReference type="Pfam" id="PF00724"/>
    </source>
</evidence>
<keyword evidence="2" id="KW-0285">Flavoprotein</keyword>
<keyword evidence="5" id="KW-0560">Oxidoreductase</keyword>
<dbReference type="InterPro" id="IPR044152">
    <property type="entry name" value="YqjM-like"/>
</dbReference>
<evidence type="ECO:0000256" key="3">
    <source>
        <dbReference type="ARBA" id="ARBA00022643"/>
    </source>
</evidence>
<feature type="domain" description="NADH:flavin oxidoreductase/NADH oxidase N-terminal" evidence="6">
    <location>
        <begin position="5"/>
        <end position="349"/>
    </location>
</feature>
<protein>
    <submittedName>
        <fullName evidence="7">NADH flavin oxidoreductase/NADH oxidase</fullName>
    </submittedName>
</protein>
<evidence type="ECO:0000256" key="4">
    <source>
        <dbReference type="ARBA" id="ARBA00022857"/>
    </source>
</evidence>
<dbReference type="RefSeq" id="WP_095990947.1">
    <property type="nucleotide sequence ID" value="NZ_CP022098.1"/>
</dbReference>
<organism evidence="7 8">
    <name type="scientific">Cystobacter fuscus</name>
    <dbReference type="NCBI Taxonomy" id="43"/>
    <lineage>
        <taxon>Bacteria</taxon>
        <taxon>Pseudomonadati</taxon>
        <taxon>Myxococcota</taxon>
        <taxon>Myxococcia</taxon>
        <taxon>Myxococcales</taxon>
        <taxon>Cystobacterineae</taxon>
        <taxon>Archangiaceae</taxon>
        <taxon>Cystobacter</taxon>
    </lineage>
</organism>
<keyword evidence="4" id="KW-0521">NADP</keyword>
<accession>A0A250JJ98</accession>
<dbReference type="Proteomes" id="UP000217257">
    <property type="component" value="Chromosome"/>
</dbReference>
<dbReference type="Pfam" id="PF00724">
    <property type="entry name" value="Oxidored_FMN"/>
    <property type="match status" value="1"/>
</dbReference>
<dbReference type="GO" id="GO:0003959">
    <property type="term" value="F:NADPH dehydrogenase activity"/>
    <property type="evidence" value="ECO:0007669"/>
    <property type="project" value="InterPro"/>
</dbReference>
<gene>
    <name evidence="7" type="ORF">CYFUS_009032</name>
</gene>
<proteinExistence type="predicted"/>
<dbReference type="CDD" id="cd02932">
    <property type="entry name" value="OYE_YqiM_FMN"/>
    <property type="match status" value="1"/>
</dbReference>
<dbReference type="GO" id="GO:0010181">
    <property type="term" value="F:FMN binding"/>
    <property type="evidence" value="ECO:0007669"/>
    <property type="project" value="InterPro"/>
</dbReference>
<keyword evidence="3" id="KW-0288">FMN</keyword>
<name>A0A250JJ98_9BACT</name>
<dbReference type="SUPFAM" id="SSF51395">
    <property type="entry name" value="FMN-linked oxidoreductases"/>
    <property type="match status" value="1"/>
</dbReference>
<dbReference type="KEGG" id="cfus:CYFUS_009032"/>
<dbReference type="InterPro" id="IPR013785">
    <property type="entry name" value="Aldolase_TIM"/>
</dbReference>
<dbReference type="EMBL" id="CP022098">
    <property type="protein sequence ID" value="ATB43552.1"/>
    <property type="molecule type" value="Genomic_DNA"/>
</dbReference>
<comment type="cofactor">
    <cofactor evidence="1">
        <name>FMN</name>
        <dbReference type="ChEBI" id="CHEBI:58210"/>
    </cofactor>
</comment>
<dbReference type="PANTHER" id="PTHR43303">
    <property type="entry name" value="NADPH DEHYDROGENASE C23G7.10C-RELATED"/>
    <property type="match status" value="1"/>
</dbReference>
<evidence type="ECO:0000313" key="7">
    <source>
        <dbReference type="EMBL" id="ATB43552.1"/>
    </source>
</evidence>
<evidence type="ECO:0000313" key="8">
    <source>
        <dbReference type="Proteomes" id="UP000217257"/>
    </source>
</evidence>
<evidence type="ECO:0000256" key="2">
    <source>
        <dbReference type="ARBA" id="ARBA00022630"/>
    </source>
</evidence>
<sequence>MSSPKLFEPITLRGVRARNRLVVSPMCQYSAVDGIATDYHLAHLGRFALGGFGIVFVEATGVSPEGRITHGDTGLWNDAQIAPLARISTFLRAHGAVPAIQLGHAGRKGSRQRPWEGDVSLTQADADARGEGPWPTVAPSALPHAEGWQVPSALTDEGLERLRQAWRSAAQRALQAGFDIVEVHCAHGYLFNEFLSPVANRRTDRYGGTLDNRMRFPLEVIESVRALWPQDKPVFVRVSAIDGVEGGWTLEDTVTFARELEKRGVDVLDCSSGGVAKEFKGPSGPGYQVGFAQRVREETGLRTMAVGLITEAAQAEAIVAEGRADLVALAREALAAPQWPLNARRALEANPLDFRDWPIQSGHWLANREKARRMLKST</sequence>
<dbReference type="AlphaFoldDB" id="A0A250JJ98"/>
<reference evidence="7 8" key="1">
    <citation type="submission" date="2017-06" db="EMBL/GenBank/DDBJ databases">
        <title>Sequencing and comparative analysis of myxobacterial genomes.</title>
        <authorList>
            <person name="Rupp O."/>
            <person name="Goesmann A."/>
            <person name="Sogaard-Andersen L."/>
        </authorList>
    </citation>
    <scope>NUCLEOTIDE SEQUENCE [LARGE SCALE GENOMIC DNA]</scope>
    <source>
        <strain evidence="7 8">DSM 52655</strain>
    </source>
</reference>
<evidence type="ECO:0000256" key="1">
    <source>
        <dbReference type="ARBA" id="ARBA00001917"/>
    </source>
</evidence>
<evidence type="ECO:0000256" key="5">
    <source>
        <dbReference type="ARBA" id="ARBA00023002"/>
    </source>
</evidence>
<dbReference type="GO" id="GO:0050661">
    <property type="term" value="F:NADP binding"/>
    <property type="evidence" value="ECO:0007669"/>
    <property type="project" value="InterPro"/>
</dbReference>
<dbReference type="InterPro" id="IPR001155">
    <property type="entry name" value="OxRdtase_FMN_N"/>
</dbReference>
<dbReference type="PANTHER" id="PTHR43303:SF4">
    <property type="entry name" value="NADPH DEHYDROGENASE C23G7.10C-RELATED"/>
    <property type="match status" value="1"/>
</dbReference>
<dbReference type="Gene3D" id="3.20.20.70">
    <property type="entry name" value="Aldolase class I"/>
    <property type="match status" value="1"/>
</dbReference>